<protein>
    <recommendedName>
        <fullName evidence="3">SseB protein N-terminal domain-containing protein</fullName>
    </recommendedName>
</protein>
<organism evidence="1 2">
    <name type="scientific">Pedococcus aerophilus</name>
    <dbReference type="NCBI Taxonomy" id="436356"/>
    <lineage>
        <taxon>Bacteria</taxon>
        <taxon>Bacillati</taxon>
        <taxon>Actinomycetota</taxon>
        <taxon>Actinomycetes</taxon>
        <taxon>Micrococcales</taxon>
        <taxon>Intrasporangiaceae</taxon>
        <taxon>Pedococcus</taxon>
    </lineage>
</organism>
<evidence type="ECO:0008006" key="3">
    <source>
        <dbReference type="Google" id="ProtNLM"/>
    </source>
</evidence>
<evidence type="ECO:0000313" key="2">
    <source>
        <dbReference type="Proteomes" id="UP001501326"/>
    </source>
</evidence>
<sequence>MGLFSRSKGSPDPDEPAPRQVDEALTMFESAQAARFRATVRETLAEMGYEVTVLVDHVTTDDGRQWGLWNLAAGCAGTDPQQWPSAIREHFTTIMAAGDDEPLTDEYLRAHVVTRLMEEDGLRQTPDWIDRGLEWAPGVRQVVVVDTPQTVQVVPPAALEEFAPLGPWFDRGLANLRAQLDTEQYELEEVTHEDASFSCLLGDSVYTASLALLLPDVVRRYAARPATEKGVLFAVPYRHQLAFHVIEEPQAALNALLVLPQFAAAGFLEGSGPVSPSVFWWREGEIRQISRLTPERTLAVTPGPELELLLGMTRREED</sequence>
<keyword evidence="2" id="KW-1185">Reference proteome</keyword>
<name>A0ABN3UH84_9MICO</name>
<dbReference type="Proteomes" id="UP001501326">
    <property type="component" value="Unassembled WGS sequence"/>
</dbReference>
<reference evidence="1 2" key="1">
    <citation type="journal article" date="2019" name="Int. J. Syst. Evol. Microbiol.">
        <title>The Global Catalogue of Microorganisms (GCM) 10K type strain sequencing project: providing services to taxonomists for standard genome sequencing and annotation.</title>
        <authorList>
            <consortium name="The Broad Institute Genomics Platform"/>
            <consortium name="The Broad Institute Genome Sequencing Center for Infectious Disease"/>
            <person name="Wu L."/>
            <person name="Ma J."/>
        </authorList>
    </citation>
    <scope>NUCLEOTIDE SEQUENCE [LARGE SCALE GENOMIC DNA]</scope>
    <source>
        <strain evidence="1 2">JCM 16378</strain>
    </source>
</reference>
<evidence type="ECO:0000313" key="1">
    <source>
        <dbReference type="EMBL" id="GAA2732754.1"/>
    </source>
</evidence>
<gene>
    <name evidence="1" type="ORF">GCM10009867_09340</name>
</gene>
<dbReference type="RefSeq" id="WP_344190742.1">
    <property type="nucleotide sequence ID" value="NZ_BAAARN010000001.1"/>
</dbReference>
<comment type="caution">
    <text evidence="1">The sequence shown here is derived from an EMBL/GenBank/DDBJ whole genome shotgun (WGS) entry which is preliminary data.</text>
</comment>
<dbReference type="EMBL" id="BAAARN010000001">
    <property type="protein sequence ID" value="GAA2732754.1"/>
    <property type="molecule type" value="Genomic_DNA"/>
</dbReference>
<proteinExistence type="predicted"/>
<accession>A0ABN3UH84</accession>